<evidence type="ECO:0000259" key="7">
    <source>
        <dbReference type="PROSITE" id="PS50089"/>
    </source>
</evidence>
<proteinExistence type="predicted"/>
<dbReference type="Gene3D" id="3.30.40.10">
    <property type="entry name" value="Zinc/RING finger domain, C3HC4 (zinc finger)"/>
    <property type="match status" value="1"/>
</dbReference>
<accession>A0A7S1YBG2</accession>
<dbReference type="PANTHER" id="PTHR46016">
    <property type="entry name" value="ZINC FINGER, RING/FYVE/PHD-TYPE"/>
    <property type="match status" value="1"/>
</dbReference>
<dbReference type="SUPFAM" id="SSF57850">
    <property type="entry name" value="RING/U-box"/>
    <property type="match status" value="1"/>
</dbReference>
<dbReference type="GO" id="GO:0061630">
    <property type="term" value="F:ubiquitin protein ligase activity"/>
    <property type="evidence" value="ECO:0007669"/>
    <property type="project" value="TreeGrafter"/>
</dbReference>
<dbReference type="InterPro" id="IPR001841">
    <property type="entry name" value="Znf_RING"/>
</dbReference>
<keyword evidence="1" id="KW-0479">Metal-binding</keyword>
<sequence>MGHKRVIQRRTGAAALRQPITKPLPPSKDEEVKQPRRTPRPVLMASNSGTQAMQQELMCILCMDIPMETPAVTKTCEHVFCNGCIKKSLSYREECPTCRHKLCEDDLGQITGLAKRMWEQVAVTCPCKSCAWKGSIAAYQSHAKYCVAQQDKGSSAQEQTIRDMQDKCERLQEELSIAKSANRMLREAVQQVMREVDPNYGYDRTRVVELTQFLAQHLEDKPVNVDAHKIFACINSCYHDFEQNYSDNPEHYSIDLRMLLNVCLATAGWFNDKQLGFIRKWNAKVFRAAQIQQGAMAAGAGDIPATVDEARGTGFLGLFR</sequence>
<organism evidence="8">
    <name type="scientific">Grammatophora oceanica</name>
    <dbReference type="NCBI Taxonomy" id="210454"/>
    <lineage>
        <taxon>Eukaryota</taxon>
        <taxon>Sar</taxon>
        <taxon>Stramenopiles</taxon>
        <taxon>Ochrophyta</taxon>
        <taxon>Bacillariophyta</taxon>
        <taxon>Fragilariophyceae</taxon>
        <taxon>Fragilariophycidae</taxon>
        <taxon>Rhabdonematales</taxon>
        <taxon>Grammatophoraceae</taxon>
        <taxon>Grammatophora</taxon>
    </lineage>
</organism>
<dbReference type="GO" id="GO:0006511">
    <property type="term" value="P:ubiquitin-dependent protein catabolic process"/>
    <property type="evidence" value="ECO:0007669"/>
    <property type="project" value="TreeGrafter"/>
</dbReference>
<evidence type="ECO:0000256" key="3">
    <source>
        <dbReference type="ARBA" id="ARBA00022833"/>
    </source>
</evidence>
<keyword evidence="5" id="KW-0175">Coiled coil</keyword>
<dbReference type="Pfam" id="PF13923">
    <property type="entry name" value="zf-C3HC4_2"/>
    <property type="match status" value="1"/>
</dbReference>
<dbReference type="InterPro" id="IPR017907">
    <property type="entry name" value="Znf_RING_CS"/>
</dbReference>
<feature type="coiled-coil region" evidence="5">
    <location>
        <begin position="154"/>
        <end position="188"/>
    </location>
</feature>
<dbReference type="PROSITE" id="PS00518">
    <property type="entry name" value="ZF_RING_1"/>
    <property type="match status" value="1"/>
</dbReference>
<name>A0A7S1YBG2_9STRA</name>
<evidence type="ECO:0000256" key="2">
    <source>
        <dbReference type="ARBA" id="ARBA00022771"/>
    </source>
</evidence>
<dbReference type="PROSITE" id="PS50089">
    <property type="entry name" value="ZF_RING_2"/>
    <property type="match status" value="1"/>
</dbReference>
<dbReference type="PANTHER" id="PTHR46016:SF1">
    <property type="entry name" value="RING-TYPE DOMAIN-CONTAINING PROTEIN"/>
    <property type="match status" value="1"/>
</dbReference>
<dbReference type="SMART" id="SM00184">
    <property type="entry name" value="RING"/>
    <property type="match status" value="1"/>
</dbReference>
<evidence type="ECO:0000256" key="4">
    <source>
        <dbReference type="PROSITE-ProRule" id="PRU00175"/>
    </source>
</evidence>
<keyword evidence="3" id="KW-0862">Zinc</keyword>
<evidence type="ECO:0000256" key="6">
    <source>
        <dbReference type="SAM" id="MobiDB-lite"/>
    </source>
</evidence>
<keyword evidence="2 4" id="KW-0863">Zinc-finger</keyword>
<dbReference type="GO" id="GO:0008270">
    <property type="term" value="F:zinc ion binding"/>
    <property type="evidence" value="ECO:0007669"/>
    <property type="project" value="UniProtKB-KW"/>
</dbReference>
<feature type="domain" description="RING-type" evidence="7">
    <location>
        <begin position="59"/>
        <end position="99"/>
    </location>
</feature>
<gene>
    <name evidence="8" type="ORF">GOCE00092_LOCUS17440</name>
</gene>
<feature type="region of interest" description="Disordered" evidence="6">
    <location>
        <begin position="1"/>
        <end position="44"/>
    </location>
</feature>
<dbReference type="InterPro" id="IPR051438">
    <property type="entry name" value="RNF_E3_ubiq-protein_ligase"/>
</dbReference>
<evidence type="ECO:0000256" key="5">
    <source>
        <dbReference type="SAM" id="Coils"/>
    </source>
</evidence>
<protein>
    <recommendedName>
        <fullName evidence="7">RING-type domain-containing protein</fullName>
    </recommendedName>
</protein>
<dbReference type="InterPro" id="IPR013083">
    <property type="entry name" value="Znf_RING/FYVE/PHD"/>
</dbReference>
<evidence type="ECO:0000313" key="8">
    <source>
        <dbReference type="EMBL" id="CAD9292180.1"/>
    </source>
</evidence>
<evidence type="ECO:0000256" key="1">
    <source>
        <dbReference type="ARBA" id="ARBA00022723"/>
    </source>
</evidence>
<dbReference type="AlphaFoldDB" id="A0A7S1YBG2"/>
<reference evidence="8" key="1">
    <citation type="submission" date="2021-01" db="EMBL/GenBank/DDBJ databases">
        <authorList>
            <person name="Corre E."/>
            <person name="Pelletier E."/>
            <person name="Niang G."/>
            <person name="Scheremetjew M."/>
            <person name="Finn R."/>
            <person name="Kale V."/>
            <person name="Holt S."/>
            <person name="Cochrane G."/>
            <person name="Meng A."/>
            <person name="Brown T."/>
            <person name="Cohen L."/>
        </authorList>
    </citation>
    <scope>NUCLEOTIDE SEQUENCE</scope>
    <source>
        <strain evidence="8">CCMP 410</strain>
    </source>
</reference>
<dbReference type="EMBL" id="HBGK01033620">
    <property type="protein sequence ID" value="CAD9292180.1"/>
    <property type="molecule type" value="Transcribed_RNA"/>
</dbReference>
<dbReference type="GO" id="GO:0000209">
    <property type="term" value="P:protein polyubiquitination"/>
    <property type="evidence" value="ECO:0007669"/>
    <property type="project" value="TreeGrafter"/>
</dbReference>